<name>A0A0S2FIJ1_LYSAN</name>
<reference evidence="2 3" key="1">
    <citation type="journal article" date="2015" name="BMC Genomics">
        <title>Comparative genomics and metabolic profiling of the genus Lysobacter.</title>
        <authorList>
            <person name="de Bruijn I."/>
            <person name="Cheng X."/>
            <person name="de Jager V."/>
            <person name="Exposito R.G."/>
            <person name="Watrous J."/>
            <person name="Patel N."/>
            <person name="Postma J."/>
            <person name="Dorrestein P.C."/>
            <person name="Kobayashi D."/>
            <person name="Raaijmakers J.M."/>
        </authorList>
    </citation>
    <scope>NUCLEOTIDE SEQUENCE [LARGE SCALE GENOMIC DNA]</scope>
    <source>
        <strain evidence="2 3">76</strain>
    </source>
</reference>
<dbReference type="STRING" id="84531.LA76x_5181"/>
<evidence type="ECO:0008006" key="4">
    <source>
        <dbReference type="Google" id="ProtNLM"/>
    </source>
</evidence>
<evidence type="ECO:0000313" key="3">
    <source>
        <dbReference type="Proteomes" id="UP000060787"/>
    </source>
</evidence>
<dbReference type="PATRIC" id="fig|84531.8.peg.5189"/>
<accession>A0A0S2FIJ1</accession>
<feature type="signal peptide" evidence="1">
    <location>
        <begin position="1"/>
        <end position="30"/>
    </location>
</feature>
<dbReference type="KEGG" id="lab:LA76x_5181"/>
<feature type="chain" id="PRO_5006597339" description="Secreted protein" evidence="1">
    <location>
        <begin position="31"/>
        <end position="166"/>
    </location>
</feature>
<evidence type="ECO:0000256" key="1">
    <source>
        <dbReference type="SAM" id="SignalP"/>
    </source>
</evidence>
<keyword evidence="1" id="KW-0732">Signal</keyword>
<organism evidence="2 3">
    <name type="scientific">Lysobacter antibioticus</name>
    <dbReference type="NCBI Taxonomy" id="84531"/>
    <lineage>
        <taxon>Bacteria</taxon>
        <taxon>Pseudomonadati</taxon>
        <taxon>Pseudomonadota</taxon>
        <taxon>Gammaproteobacteria</taxon>
        <taxon>Lysobacterales</taxon>
        <taxon>Lysobacteraceae</taxon>
        <taxon>Lysobacter</taxon>
    </lineage>
</organism>
<keyword evidence="3" id="KW-1185">Reference proteome</keyword>
<gene>
    <name evidence="2" type="ORF">LA76x_5181</name>
</gene>
<evidence type="ECO:0000313" key="2">
    <source>
        <dbReference type="EMBL" id="ALN83283.1"/>
    </source>
</evidence>
<sequence>MGETTMRILSTIFTLGLAALIACLPLSASAQTKFDFPAQAFDGGNYDPQGKNGRESWTISLRRRAPGKVDFDLDNPRDVPASHGTLTSIDPKPGYKGMVGKYALSAKASVAGKQQKLLVMVTPSPKDALCEDTRRKKYSQAILVFIGDMEDGGRMLYGCGEFEEEQ</sequence>
<proteinExistence type="predicted"/>
<dbReference type="EMBL" id="CP011129">
    <property type="protein sequence ID" value="ALN83283.1"/>
    <property type="molecule type" value="Genomic_DNA"/>
</dbReference>
<protein>
    <recommendedName>
        <fullName evidence="4">Secreted protein</fullName>
    </recommendedName>
</protein>
<dbReference type="Proteomes" id="UP000060787">
    <property type="component" value="Chromosome"/>
</dbReference>
<dbReference type="PROSITE" id="PS51257">
    <property type="entry name" value="PROKAR_LIPOPROTEIN"/>
    <property type="match status" value="1"/>
</dbReference>
<dbReference type="AlphaFoldDB" id="A0A0S2FIJ1"/>